<evidence type="ECO:0000313" key="3">
    <source>
        <dbReference type="Proteomes" id="UP000033551"/>
    </source>
</evidence>
<feature type="compositionally biased region" description="Basic and acidic residues" evidence="1">
    <location>
        <begin position="186"/>
        <end position="226"/>
    </location>
</feature>
<proteinExistence type="predicted"/>
<feature type="region of interest" description="Disordered" evidence="1">
    <location>
        <begin position="160"/>
        <end position="248"/>
    </location>
</feature>
<organism evidence="2 3">
    <name type="scientific">Streptomyces katrae</name>
    <dbReference type="NCBI Taxonomy" id="68223"/>
    <lineage>
        <taxon>Bacteria</taxon>
        <taxon>Bacillati</taxon>
        <taxon>Actinomycetota</taxon>
        <taxon>Actinomycetes</taxon>
        <taxon>Kitasatosporales</taxon>
        <taxon>Streptomycetaceae</taxon>
        <taxon>Streptomyces</taxon>
    </lineage>
</organism>
<dbReference type="RefSeq" id="WP_045947994.1">
    <property type="nucleotide sequence ID" value="NZ_JZWV01000386.1"/>
</dbReference>
<evidence type="ECO:0000313" key="2">
    <source>
        <dbReference type="EMBL" id="KJY32881.1"/>
    </source>
</evidence>
<name>A0A0F4JIU1_9ACTN</name>
<evidence type="ECO:0000256" key="1">
    <source>
        <dbReference type="SAM" id="MobiDB-lite"/>
    </source>
</evidence>
<protein>
    <submittedName>
        <fullName evidence="2">Uncharacterized protein</fullName>
    </submittedName>
</protein>
<feature type="compositionally biased region" description="Basic and acidic residues" evidence="1">
    <location>
        <begin position="237"/>
        <end position="248"/>
    </location>
</feature>
<feature type="compositionally biased region" description="Low complexity" evidence="1">
    <location>
        <begin position="227"/>
        <end position="236"/>
    </location>
</feature>
<accession>A0A0F4JIU1</accession>
<comment type="caution">
    <text evidence="2">The sequence shown here is derived from an EMBL/GenBank/DDBJ whole genome shotgun (WGS) entry which is preliminary data.</text>
</comment>
<dbReference type="AlphaFoldDB" id="A0A0F4JIU1"/>
<dbReference type="OrthoDB" id="3541690at2"/>
<dbReference type="EMBL" id="JZWV01000386">
    <property type="protein sequence ID" value="KJY32881.1"/>
    <property type="molecule type" value="Genomic_DNA"/>
</dbReference>
<dbReference type="Proteomes" id="UP000033551">
    <property type="component" value="Unassembled WGS sequence"/>
</dbReference>
<gene>
    <name evidence="2" type="ORF">VR44_15080</name>
</gene>
<sequence length="310" mass="33902">MDADEVAWELYGLKPEAFTAARAACAARARRAGEERGAGEEALAKRIAGWRRPTLAVWAANLLARADPEQAHRLLELGRGLREAHRTLAGPELRDLSHQRNVVVAEMARQAAQLAGDAGHPVSDAVQHEVEEILHTLLAEPAAGPAADWARGSLTAAPPPVVGFTGLEPAPGTTPRRAAAPPKPTEPARKKEPASSRQQEREQERERGREREARAKARAEADRAAREATLAETELTAAERELRKTRSEVAELDERISALQDDLARARHERADLHAAEEAAARRHRQADRALDKARRAAAEAERAWKALNR</sequence>
<keyword evidence="3" id="KW-1185">Reference proteome</keyword>
<reference evidence="2 3" key="1">
    <citation type="submission" date="2015-02" db="EMBL/GenBank/DDBJ databases">
        <authorList>
            <person name="Ju K.-S."/>
            <person name="Doroghazi J.R."/>
            <person name="Metcalf W."/>
        </authorList>
    </citation>
    <scope>NUCLEOTIDE SEQUENCE [LARGE SCALE GENOMIC DNA]</scope>
    <source>
        <strain evidence="2 3">NRRL ISP-5550</strain>
    </source>
</reference>
<feature type="compositionally biased region" description="Low complexity" evidence="1">
    <location>
        <begin position="168"/>
        <end position="180"/>
    </location>
</feature>
<feature type="region of interest" description="Disordered" evidence="1">
    <location>
        <begin position="274"/>
        <end position="310"/>
    </location>
</feature>
<dbReference type="PATRIC" id="fig|68223.7.peg.7434"/>